<sequence>MKKAISVFKTYGIPLTGKRKSANFYRELQMDKMFVDGLIFELEYELKRELEDEKVSKIETPSELIEHLLSA</sequence>
<reference evidence="2" key="1">
    <citation type="submission" date="2017-04" db="EMBL/GenBank/DDBJ databases">
        <authorList>
            <person name="Varghese N."/>
            <person name="Submissions S."/>
        </authorList>
    </citation>
    <scope>NUCLEOTIDE SEQUENCE [LARGE SCALE GENOMIC DNA]</scope>
    <source>
        <strain evidence="2">DSM 16537</strain>
    </source>
</reference>
<organism evidence="1 2">
    <name type="scientific">Aquiflexum balticum DSM 16537</name>
    <dbReference type="NCBI Taxonomy" id="758820"/>
    <lineage>
        <taxon>Bacteria</taxon>
        <taxon>Pseudomonadati</taxon>
        <taxon>Bacteroidota</taxon>
        <taxon>Cytophagia</taxon>
        <taxon>Cytophagales</taxon>
        <taxon>Cyclobacteriaceae</taxon>
        <taxon>Aquiflexum</taxon>
    </lineage>
</organism>
<dbReference type="EMBL" id="LT838813">
    <property type="protein sequence ID" value="SMD43851.1"/>
    <property type="molecule type" value="Genomic_DNA"/>
</dbReference>
<gene>
    <name evidence="1" type="ORF">SAMN00777080_2463</name>
</gene>
<keyword evidence="2" id="KW-1185">Reference proteome</keyword>
<protein>
    <submittedName>
        <fullName evidence="1">Acyl carrier protein</fullName>
    </submittedName>
</protein>
<dbReference type="Gene3D" id="1.10.1200.10">
    <property type="entry name" value="ACP-like"/>
    <property type="match status" value="1"/>
</dbReference>
<proteinExistence type="predicted"/>
<dbReference type="SUPFAM" id="SSF47336">
    <property type="entry name" value="ACP-like"/>
    <property type="match status" value="1"/>
</dbReference>
<name>A0A1W2H4M1_9BACT</name>
<evidence type="ECO:0000313" key="1">
    <source>
        <dbReference type="EMBL" id="SMD43851.1"/>
    </source>
</evidence>
<evidence type="ECO:0000313" key="2">
    <source>
        <dbReference type="Proteomes" id="UP000192333"/>
    </source>
</evidence>
<dbReference type="RefSeq" id="WP_317045540.1">
    <property type="nucleotide sequence ID" value="NZ_LT838813.1"/>
</dbReference>
<dbReference type="AlphaFoldDB" id="A0A1W2H4M1"/>
<dbReference type="STRING" id="758820.SAMN00777080_2463"/>
<dbReference type="InterPro" id="IPR036736">
    <property type="entry name" value="ACP-like_sf"/>
</dbReference>
<accession>A0A1W2H4M1</accession>
<dbReference type="Proteomes" id="UP000192333">
    <property type="component" value="Chromosome I"/>
</dbReference>